<protein>
    <submittedName>
        <fullName evidence="2">Helix-turn-helix transcriptional regulator</fullName>
    </submittedName>
</protein>
<dbReference type="PROSITE" id="PS50943">
    <property type="entry name" value="HTH_CROC1"/>
    <property type="match status" value="1"/>
</dbReference>
<dbReference type="RefSeq" id="WP_344590823.1">
    <property type="nucleotide sequence ID" value="NZ_BAAARW010000014.1"/>
</dbReference>
<reference evidence="2 3" key="1">
    <citation type="journal article" date="2019" name="Int. J. Syst. Evol. Microbiol.">
        <title>The Global Catalogue of Microorganisms (GCM) 10K type strain sequencing project: providing services to taxonomists for standard genome sequencing and annotation.</title>
        <authorList>
            <consortium name="The Broad Institute Genomics Platform"/>
            <consortium name="The Broad Institute Genome Sequencing Center for Infectious Disease"/>
            <person name="Wu L."/>
            <person name="Ma J."/>
        </authorList>
    </citation>
    <scope>NUCLEOTIDE SEQUENCE [LARGE SCALE GENOMIC DNA]</scope>
    <source>
        <strain evidence="2 3">JCM 3325</strain>
    </source>
</reference>
<proteinExistence type="predicted"/>
<dbReference type="Proteomes" id="UP001501231">
    <property type="component" value="Unassembled WGS sequence"/>
</dbReference>
<dbReference type="SUPFAM" id="SSF47413">
    <property type="entry name" value="lambda repressor-like DNA-binding domains"/>
    <property type="match status" value="1"/>
</dbReference>
<gene>
    <name evidence="2" type="ORF">GCM10010191_41290</name>
</gene>
<comment type="caution">
    <text evidence="2">The sequence shown here is derived from an EMBL/GenBank/DDBJ whole genome shotgun (WGS) entry which is preliminary data.</text>
</comment>
<organism evidence="2 3">
    <name type="scientific">Actinomadura vinacea</name>
    <dbReference type="NCBI Taxonomy" id="115336"/>
    <lineage>
        <taxon>Bacteria</taxon>
        <taxon>Bacillati</taxon>
        <taxon>Actinomycetota</taxon>
        <taxon>Actinomycetes</taxon>
        <taxon>Streptosporangiales</taxon>
        <taxon>Thermomonosporaceae</taxon>
        <taxon>Actinomadura</taxon>
    </lineage>
</organism>
<keyword evidence="3" id="KW-1185">Reference proteome</keyword>
<dbReference type="Gene3D" id="1.10.260.40">
    <property type="entry name" value="lambda repressor-like DNA-binding domains"/>
    <property type="match status" value="1"/>
</dbReference>
<name>A0ABN3J8W9_9ACTN</name>
<evidence type="ECO:0000259" key="1">
    <source>
        <dbReference type="PROSITE" id="PS50943"/>
    </source>
</evidence>
<dbReference type="InterPro" id="IPR043917">
    <property type="entry name" value="DUF5753"/>
</dbReference>
<sequence>MPSIESLDPDTSIRDWIADDLRFYRERDNLSQSEIGRIIGASRHTVSNIEHARSGWNLNEDQARRLDSHFDLNHHFMRLVRYARNAHTADWSKQHVTYEQRASLIKTYEALVVPGLLQTPDYARALLEAGRVRDPEASAERRVSRQAVLAKTAPPDLWVIMSENTLDWPVGGPSVMREQLAKLLDMAERPNISVRLLPRSVGAHEALEGSFKVMTVHEGDVVYMEACGGGRTAVDVTDVASLRVRFDRIGQDALPRNRSRDLIRQAMERYQ</sequence>
<feature type="domain" description="HTH cro/C1-type" evidence="1">
    <location>
        <begin position="21"/>
        <end position="54"/>
    </location>
</feature>
<dbReference type="EMBL" id="BAAARW010000014">
    <property type="protein sequence ID" value="GAA2424812.1"/>
    <property type="molecule type" value="Genomic_DNA"/>
</dbReference>
<dbReference type="InterPro" id="IPR001387">
    <property type="entry name" value="Cro/C1-type_HTH"/>
</dbReference>
<evidence type="ECO:0000313" key="2">
    <source>
        <dbReference type="EMBL" id="GAA2424812.1"/>
    </source>
</evidence>
<dbReference type="InterPro" id="IPR010982">
    <property type="entry name" value="Lambda_DNA-bd_dom_sf"/>
</dbReference>
<evidence type="ECO:0000313" key="3">
    <source>
        <dbReference type="Proteomes" id="UP001501231"/>
    </source>
</evidence>
<dbReference type="CDD" id="cd00093">
    <property type="entry name" value="HTH_XRE"/>
    <property type="match status" value="1"/>
</dbReference>
<dbReference type="Pfam" id="PF19054">
    <property type="entry name" value="DUF5753"/>
    <property type="match status" value="1"/>
</dbReference>
<accession>A0ABN3J8W9</accession>